<comment type="caution">
    <text evidence="2">The sequence shown here is derived from an EMBL/GenBank/DDBJ whole genome shotgun (WGS) entry which is preliminary data.</text>
</comment>
<accession>A0A401J373</accession>
<dbReference type="AlphaFoldDB" id="A0A401J373"/>
<name>A0A401J373_SPHXE</name>
<protein>
    <submittedName>
        <fullName evidence="2">Uncharacterized protein</fullName>
    </submittedName>
</protein>
<evidence type="ECO:0000256" key="1">
    <source>
        <dbReference type="SAM" id="Phobius"/>
    </source>
</evidence>
<keyword evidence="3" id="KW-1185">Reference proteome</keyword>
<dbReference type="RefSeq" id="WP_130752892.1">
    <property type="nucleotide sequence ID" value="NZ_BBQY01000014.1"/>
</dbReference>
<keyword evidence="1" id="KW-0472">Membrane</keyword>
<evidence type="ECO:0000313" key="3">
    <source>
        <dbReference type="Proteomes" id="UP000290975"/>
    </source>
</evidence>
<sequence length="123" mass="13535">MRIIADSNHSMRPYPSAASARQTFRLSYIEFLDACGTHSERKNAGFTLQMELDMQSLTLSRRSGAIDQRPSKFGRAMTFAVPLAVAALAASAAYAGADTTFTPALTKFTYIICSIYVLSRFDH</sequence>
<dbReference type="Proteomes" id="UP000290975">
    <property type="component" value="Unassembled WGS sequence"/>
</dbReference>
<proteinExistence type="predicted"/>
<evidence type="ECO:0000313" key="2">
    <source>
        <dbReference type="EMBL" id="GBH31073.1"/>
    </source>
</evidence>
<feature type="transmembrane region" description="Helical" evidence="1">
    <location>
        <begin position="101"/>
        <end position="119"/>
    </location>
</feature>
<dbReference type="EMBL" id="BBQY01000014">
    <property type="protein sequence ID" value="GBH31073.1"/>
    <property type="molecule type" value="Genomic_DNA"/>
</dbReference>
<keyword evidence="1" id="KW-0812">Transmembrane</keyword>
<reference evidence="2 3" key="1">
    <citation type="submission" date="2014-12" db="EMBL/GenBank/DDBJ databases">
        <title>Whole genome sequencing of Sphingobium xenophagum OW59.</title>
        <authorList>
            <person name="Ohta Y."/>
            <person name="Nishi S."/>
            <person name="Hatada Y."/>
        </authorList>
    </citation>
    <scope>NUCLEOTIDE SEQUENCE [LARGE SCALE GENOMIC DNA]</scope>
    <source>
        <strain evidence="2 3">OW59</strain>
    </source>
</reference>
<gene>
    <name evidence="2" type="ORF">MBESOW_P2334</name>
</gene>
<keyword evidence="1" id="KW-1133">Transmembrane helix</keyword>
<feature type="transmembrane region" description="Helical" evidence="1">
    <location>
        <begin position="76"/>
        <end position="95"/>
    </location>
</feature>
<organism evidence="2 3">
    <name type="scientific">Sphingobium xenophagum</name>
    <dbReference type="NCBI Taxonomy" id="121428"/>
    <lineage>
        <taxon>Bacteria</taxon>
        <taxon>Pseudomonadati</taxon>
        <taxon>Pseudomonadota</taxon>
        <taxon>Alphaproteobacteria</taxon>
        <taxon>Sphingomonadales</taxon>
        <taxon>Sphingomonadaceae</taxon>
        <taxon>Sphingobium</taxon>
    </lineage>
</organism>